<sequence length="165" mass="17451">MKWISALGFMAAMALSATVHAQTNECVPPEAGLAIAGAVTDFKVPPSAACRGPNYASSLGPIIDYNKTAARPAPAALPDALAPAVQQRPRPNGPVLGAGDGVDLYDLENGTGGTLTNYNGRELERLGELDAMQGRPLNMDRASDVNYLKGYTRGSERRMAPKPWR</sequence>
<organism evidence="2 3">
    <name type="scientific">Blastochloris viridis</name>
    <name type="common">Rhodopseudomonas viridis</name>
    <dbReference type="NCBI Taxonomy" id="1079"/>
    <lineage>
        <taxon>Bacteria</taxon>
        <taxon>Pseudomonadati</taxon>
        <taxon>Pseudomonadota</taxon>
        <taxon>Alphaproteobacteria</taxon>
        <taxon>Hyphomicrobiales</taxon>
        <taxon>Blastochloridaceae</taxon>
        <taxon>Blastochloris</taxon>
    </lineage>
</organism>
<dbReference type="EMBL" id="VAFM01000002">
    <property type="protein sequence ID" value="TKW60545.1"/>
    <property type="molecule type" value="Genomic_DNA"/>
</dbReference>
<evidence type="ECO:0000313" key="3">
    <source>
        <dbReference type="Proteomes" id="UP000320948"/>
    </source>
</evidence>
<gene>
    <name evidence="2" type="ORF">DI628_06485</name>
</gene>
<evidence type="ECO:0000313" key="2">
    <source>
        <dbReference type="EMBL" id="TKW60545.1"/>
    </source>
</evidence>
<dbReference type="Proteomes" id="UP000320948">
    <property type="component" value="Unassembled WGS sequence"/>
</dbReference>
<keyword evidence="1" id="KW-0732">Signal</keyword>
<name>A0A6N4QYT3_BLAVI</name>
<comment type="caution">
    <text evidence="2">The sequence shown here is derived from an EMBL/GenBank/DDBJ whole genome shotgun (WGS) entry which is preliminary data.</text>
</comment>
<dbReference type="AlphaFoldDB" id="A0A6N4QYT3"/>
<proteinExistence type="predicted"/>
<protein>
    <submittedName>
        <fullName evidence="2">Uncharacterized protein</fullName>
    </submittedName>
</protein>
<feature type="chain" id="PRO_5026690792" evidence="1">
    <location>
        <begin position="22"/>
        <end position="165"/>
    </location>
</feature>
<evidence type="ECO:0000256" key="1">
    <source>
        <dbReference type="SAM" id="SignalP"/>
    </source>
</evidence>
<reference evidence="2 3" key="1">
    <citation type="journal article" date="2017" name="Nat. Commun.">
        <title>In situ click chemistry generation of cyclooxygenase-2 inhibitors.</title>
        <authorList>
            <person name="Bhardwaj A."/>
            <person name="Kaur J."/>
            <person name="Wuest M."/>
            <person name="Wuest F."/>
        </authorList>
    </citation>
    <scope>NUCLEOTIDE SEQUENCE [LARGE SCALE GENOMIC DNA]</scope>
    <source>
        <strain evidence="2">S2_018_000_R2_106</strain>
    </source>
</reference>
<accession>A0A6N4QYT3</accession>
<feature type="signal peptide" evidence="1">
    <location>
        <begin position="1"/>
        <end position="21"/>
    </location>
</feature>